<name>A0ACB7ZFZ9_9ERIC</name>
<protein>
    <submittedName>
        <fullName evidence="1">Uncharacterized protein</fullName>
    </submittedName>
</protein>
<comment type="caution">
    <text evidence="1">The sequence shown here is derived from an EMBL/GenBank/DDBJ whole genome shotgun (WGS) entry which is preliminary data.</text>
</comment>
<dbReference type="EMBL" id="CM037162">
    <property type="protein sequence ID" value="KAH7864686.1"/>
    <property type="molecule type" value="Genomic_DNA"/>
</dbReference>
<evidence type="ECO:0000313" key="2">
    <source>
        <dbReference type="Proteomes" id="UP000828048"/>
    </source>
</evidence>
<keyword evidence="2" id="KW-1185">Reference proteome</keyword>
<evidence type="ECO:0000313" key="1">
    <source>
        <dbReference type="EMBL" id="KAH7864686.1"/>
    </source>
</evidence>
<reference evidence="1 2" key="1">
    <citation type="journal article" date="2021" name="Hortic Res">
        <title>High-quality reference genome and annotation aids understanding of berry development for evergreen blueberry (Vaccinium darrowii).</title>
        <authorList>
            <person name="Yu J."/>
            <person name="Hulse-Kemp A.M."/>
            <person name="Babiker E."/>
            <person name="Staton M."/>
        </authorList>
    </citation>
    <scope>NUCLEOTIDE SEQUENCE [LARGE SCALE GENOMIC DNA]</scope>
    <source>
        <strain evidence="2">cv. NJ 8807/NJ 8810</strain>
        <tissue evidence="1">Young leaf</tissue>
    </source>
</reference>
<accession>A0ACB7ZFZ9</accession>
<dbReference type="Proteomes" id="UP000828048">
    <property type="component" value="Chromosome 12"/>
</dbReference>
<organism evidence="1 2">
    <name type="scientific">Vaccinium darrowii</name>
    <dbReference type="NCBI Taxonomy" id="229202"/>
    <lineage>
        <taxon>Eukaryota</taxon>
        <taxon>Viridiplantae</taxon>
        <taxon>Streptophyta</taxon>
        <taxon>Embryophyta</taxon>
        <taxon>Tracheophyta</taxon>
        <taxon>Spermatophyta</taxon>
        <taxon>Magnoliopsida</taxon>
        <taxon>eudicotyledons</taxon>
        <taxon>Gunneridae</taxon>
        <taxon>Pentapetalae</taxon>
        <taxon>asterids</taxon>
        <taxon>Ericales</taxon>
        <taxon>Ericaceae</taxon>
        <taxon>Vaccinioideae</taxon>
        <taxon>Vaccinieae</taxon>
        <taxon>Vaccinium</taxon>
    </lineage>
</organism>
<gene>
    <name evidence="1" type="ORF">Vadar_032650</name>
</gene>
<proteinExistence type="predicted"/>
<sequence>MVHLLDNSTSVLGNIIQDNCKSIIGTNLRSIALYMLFFFFTVFLCNVLHTLFRPFSQPRIMSEFLVGLCLTNLPFIRKGLEIDHRIFIHPPIRETKAACTGTLSTFILAIIVTHFLHVVPNAASSTKFNLSLSIILSGTASPLLMRLITDLKIGKSDIGRFVVSTGVQSDLISTLLLSVGFLIFDPMKGYKLRDTREIFKMVSLLVIETVVAANLSPLIMNWVNNQNPEGKPMKGSHLIISVAYVVLVCSSSPTTAGFNSILSAFLAGLFMPREGRISKMMISKVNYFLTTIFNPVFFIWVGVEADLTEFEGNRLGTWARLFFLFLIATVGKVVGTLVSGVMLGFHWPEAVAIGLLLNIKGHFHVYLAIIAAKNQITTLSTSMSILFAIFLTVVYTPLVVANIINRARKRSPTQRMALQWLDPTTELRILLCLRGSQNLRSAINFIELSRGVPDPGISVYVTDMVELTDKIAATLDHGGAVTDAGVVEMRNEVTRAVEGYVAEAEEGEGGVGVKRMVTVATLNNMHQDVCILAEDLMISLIVMPFHKEDQMGDGRLGVGHSGFRHVNRKVLRHAPCSVGILVDRGLGSITNISRSTVFLNVAAIFIGGKDDREVLAYAGRVARHTGVKLTVIRFLLEANSEDTSTSTRPGRPRVNTPEQDEEMKLDDECFTDFYDRHVARGRVAYMEKYLVNSGQTFSTLRAMEGQYGLFVVGRGGRVNSVLTVGMNDWEECPELGPIGDILSASDFSVTASVLIIQQHSLRGELAGLDDEFSIM</sequence>